<dbReference type="RefSeq" id="WP_039319452.1">
    <property type="nucleotide sequence ID" value="NZ_JACKSA010000447.1"/>
</dbReference>
<proteinExistence type="predicted"/>
<keyword evidence="1" id="KW-0472">Membrane</keyword>
<keyword evidence="3" id="KW-1185">Reference proteome</keyword>
<evidence type="ECO:0000256" key="1">
    <source>
        <dbReference type="SAM" id="Phobius"/>
    </source>
</evidence>
<dbReference type="EMBL" id="JTLZ01000005">
    <property type="protein sequence ID" value="KHO26265.1"/>
    <property type="molecule type" value="Genomic_DNA"/>
</dbReference>
<keyword evidence="1" id="KW-0812">Transmembrane</keyword>
<organism evidence="2 3">
    <name type="scientific">Mycolicibacterium setense</name>
    <dbReference type="NCBI Taxonomy" id="431269"/>
    <lineage>
        <taxon>Bacteria</taxon>
        <taxon>Bacillati</taxon>
        <taxon>Actinomycetota</taxon>
        <taxon>Actinomycetes</taxon>
        <taxon>Mycobacteriales</taxon>
        <taxon>Mycobacteriaceae</taxon>
        <taxon>Mycolicibacterium</taxon>
    </lineage>
</organism>
<evidence type="ECO:0008006" key="4">
    <source>
        <dbReference type="Google" id="ProtNLM"/>
    </source>
</evidence>
<evidence type="ECO:0000313" key="3">
    <source>
        <dbReference type="Proteomes" id="UP000031004"/>
    </source>
</evidence>
<feature type="transmembrane region" description="Helical" evidence="1">
    <location>
        <begin position="124"/>
        <end position="142"/>
    </location>
</feature>
<comment type="caution">
    <text evidence="2">The sequence shown here is derived from an EMBL/GenBank/DDBJ whole genome shotgun (WGS) entry which is preliminary data.</text>
</comment>
<name>A0ABR4YX25_9MYCO</name>
<feature type="transmembrane region" description="Helical" evidence="1">
    <location>
        <begin position="148"/>
        <end position="168"/>
    </location>
</feature>
<keyword evidence="1" id="KW-1133">Transmembrane helix</keyword>
<sequence length="329" mass="37415">MVTISRGLRTTAGSYYRWHREIQESFKRSNRGARLHRMLPMMIATFLILAASVWALNATARLVAQAMSRTPEFLGELLGAAAFYPNILANSCAVAVMVALIVAVKTRILPDIRAATGWKKAGQWALFGATLLWFATTAFMMWARGITLGAQVFLGFVLWILIICFWAMQIAVCLHVLTSWFLFVKVVSLHWPWVGWTITAAAWWFSLNIAHLLEEGTKWLYPANLHYAFDLLAPFAVPVIAWYVKIPTTIAAAVPWIVEFRLLAGFRKHGETYRASEYYQRWCNPSLEELPGGREQLRMVWSSLGRHEGGVDDLGGKAMWRELFRDVFR</sequence>
<accession>A0ABR4YX25</accession>
<reference evidence="2 3" key="1">
    <citation type="submission" date="2014-11" db="EMBL/GenBank/DDBJ databases">
        <title>Mycobacterium setense Manresensis Genome.</title>
        <authorList>
            <person name="Rech G."/>
            <person name="Sumoy L."/>
        </authorList>
    </citation>
    <scope>NUCLEOTIDE SEQUENCE [LARGE SCALE GENOMIC DNA]</scope>
    <source>
        <strain evidence="2 3">Manresensis</strain>
    </source>
</reference>
<evidence type="ECO:0000313" key="2">
    <source>
        <dbReference type="EMBL" id="KHO26265.1"/>
    </source>
</evidence>
<feature type="transmembrane region" description="Helical" evidence="1">
    <location>
        <begin position="38"/>
        <end position="57"/>
    </location>
</feature>
<feature type="transmembrane region" description="Helical" evidence="1">
    <location>
        <begin position="77"/>
        <end position="103"/>
    </location>
</feature>
<gene>
    <name evidence="2" type="ORF">QQ44_11050</name>
</gene>
<protein>
    <recommendedName>
        <fullName evidence="4">Integral membrane protein</fullName>
    </recommendedName>
</protein>
<feature type="transmembrane region" description="Helical" evidence="1">
    <location>
        <begin position="180"/>
        <end position="205"/>
    </location>
</feature>
<dbReference type="Proteomes" id="UP000031004">
    <property type="component" value="Unassembled WGS sequence"/>
</dbReference>